<gene>
    <name evidence="3" type="ORF">PSTT_12329</name>
</gene>
<feature type="region of interest" description="Disordered" evidence="1">
    <location>
        <begin position="62"/>
        <end position="484"/>
    </location>
</feature>
<name>A0A2S4UWN6_9BASI</name>
<evidence type="ECO:0000313" key="4">
    <source>
        <dbReference type="Proteomes" id="UP000239156"/>
    </source>
</evidence>
<feature type="compositionally biased region" description="Polar residues" evidence="1">
    <location>
        <begin position="188"/>
        <end position="210"/>
    </location>
</feature>
<keyword evidence="2" id="KW-1133">Transmembrane helix</keyword>
<dbReference type="VEuPathDB" id="FungiDB:PSTT_12329"/>
<accession>A0A2S4UWN6</accession>
<feature type="compositionally biased region" description="Polar residues" evidence="1">
    <location>
        <begin position="361"/>
        <end position="375"/>
    </location>
</feature>
<evidence type="ECO:0000256" key="2">
    <source>
        <dbReference type="SAM" id="Phobius"/>
    </source>
</evidence>
<protein>
    <submittedName>
        <fullName evidence="3">Uncharacterized protein</fullName>
    </submittedName>
</protein>
<feature type="compositionally biased region" description="Basic and acidic residues" evidence="1">
    <location>
        <begin position="412"/>
        <end position="424"/>
    </location>
</feature>
<organism evidence="3 4">
    <name type="scientific">Puccinia striiformis</name>
    <dbReference type="NCBI Taxonomy" id="27350"/>
    <lineage>
        <taxon>Eukaryota</taxon>
        <taxon>Fungi</taxon>
        <taxon>Dikarya</taxon>
        <taxon>Basidiomycota</taxon>
        <taxon>Pucciniomycotina</taxon>
        <taxon>Pucciniomycetes</taxon>
        <taxon>Pucciniales</taxon>
        <taxon>Pucciniaceae</taxon>
        <taxon>Puccinia</taxon>
    </lineage>
</organism>
<feature type="non-terminal residue" evidence="3">
    <location>
        <position position="1"/>
    </location>
</feature>
<dbReference type="VEuPathDB" id="FungiDB:PSHT_08145"/>
<dbReference type="EMBL" id="PKSL01000155">
    <property type="protein sequence ID" value="POW01640.1"/>
    <property type="molecule type" value="Genomic_DNA"/>
</dbReference>
<evidence type="ECO:0000256" key="1">
    <source>
        <dbReference type="SAM" id="MobiDB-lite"/>
    </source>
</evidence>
<dbReference type="Proteomes" id="UP000239156">
    <property type="component" value="Unassembled WGS sequence"/>
</dbReference>
<feature type="transmembrane region" description="Helical" evidence="2">
    <location>
        <begin position="21"/>
        <end position="39"/>
    </location>
</feature>
<keyword evidence="2" id="KW-0812">Transmembrane</keyword>
<sequence>TTRTSPLLSKYSDRTKMAFKNILVLSAFVELAIGAAMISSDRQFPSTISDHRFARRALVQRSNGPALADPANIPQPAETSSESKTKTEAPSTSKAAESRPATKSADTSGPEASKPAEGPASRTVEGSAPKAAEGSAPKAAEGSAPKASEGSSAPLAMEAPGKKASESLGAKAAPITTTHKVASEEVNTKTTSNESTVSGGDSVQKSSETSAVAPKTVGAPTGTTTVVTHKVSNEVLTKNTVAPGDLAAEGSSVQKSVGPSAEAPKVSKTSTSPEGSKASSVATEVHPIAEKADATAHGVDVSAKGSDTSNSRTVDINVSKASTPANSHETLESIPKAASDAAHSTKDMSETTPKSVDVSLSKPSSASTTDGQSHSEGSHKVAEIPTSAAPEGDAASSKKLQVNIGKQATADSKADPETSAHKSLDAPSDMFHQGDVLAGTDANNQVKTKAKDSTPGSLNGTASKEPAAHAKENSGPSPLHPQSNSGLFVASIVASICVWIA</sequence>
<keyword evidence="2" id="KW-0472">Membrane</keyword>
<proteinExistence type="predicted"/>
<feature type="compositionally biased region" description="Polar residues" evidence="1">
    <location>
        <begin position="305"/>
        <end position="328"/>
    </location>
</feature>
<reference evidence="3" key="1">
    <citation type="submission" date="2017-12" db="EMBL/GenBank/DDBJ databases">
        <title>Gene loss provides genomic basis for host adaptation in cereal stripe rust fungi.</title>
        <authorList>
            <person name="Xia C."/>
        </authorList>
    </citation>
    <scope>NUCLEOTIDE SEQUENCE [LARGE SCALE GENOMIC DNA]</scope>
    <source>
        <strain evidence="3">93-210</strain>
    </source>
</reference>
<feature type="compositionally biased region" description="Polar residues" evidence="1">
    <location>
        <begin position="474"/>
        <end position="484"/>
    </location>
</feature>
<evidence type="ECO:0000313" key="3">
    <source>
        <dbReference type="EMBL" id="POW01640.1"/>
    </source>
</evidence>
<feature type="compositionally biased region" description="Low complexity" evidence="1">
    <location>
        <begin position="213"/>
        <end position="230"/>
    </location>
</feature>
<keyword evidence="4" id="KW-1185">Reference proteome</keyword>
<feature type="compositionally biased region" description="Polar residues" evidence="1">
    <location>
        <begin position="398"/>
        <end position="410"/>
    </location>
</feature>
<dbReference type="AlphaFoldDB" id="A0A2S4UWN6"/>
<feature type="compositionally biased region" description="Polar residues" evidence="1">
    <location>
        <begin position="267"/>
        <end position="282"/>
    </location>
</feature>
<comment type="caution">
    <text evidence="3">The sequence shown here is derived from an EMBL/GenBank/DDBJ whole genome shotgun (WGS) entry which is preliminary data.</text>
</comment>